<dbReference type="EMBL" id="JBAFSM010000013">
    <property type="protein sequence ID" value="MEG3437195.1"/>
    <property type="molecule type" value="Genomic_DNA"/>
</dbReference>
<dbReference type="GO" id="GO:0008047">
    <property type="term" value="F:enzyme activator activity"/>
    <property type="evidence" value="ECO:0007669"/>
    <property type="project" value="InterPro"/>
</dbReference>
<evidence type="ECO:0000313" key="1">
    <source>
        <dbReference type="EMBL" id="MEG3437195.1"/>
    </source>
</evidence>
<dbReference type="SUPFAM" id="SSF53163">
    <property type="entry name" value="HybD-like"/>
    <property type="match status" value="1"/>
</dbReference>
<name>A0AAW9QJQ3_9CHRO</name>
<dbReference type="Proteomes" id="UP001328733">
    <property type="component" value="Unassembled WGS sequence"/>
</dbReference>
<dbReference type="GO" id="GO:0016485">
    <property type="term" value="P:protein processing"/>
    <property type="evidence" value="ECO:0007669"/>
    <property type="project" value="TreeGrafter"/>
</dbReference>
<keyword evidence="1" id="KW-0378">Hydrolase</keyword>
<sequence length="147" mass="16075">MNILIIGYGNTLRNDDGVGVRVAEIIEGKNYPDTRVITAHQLTPELSEDIAGCDLVIFVDAVFSDRPEIQIENLESSGDWKNLGHAENPRSLLAFTRSIYQKTPIARGVYIPAVNCDFGEELSEVTSKGMEGAIKAIGEIIHSYLPG</sequence>
<keyword evidence="2" id="KW-1185">Reference proteome</keyword>
<dbReference type="PANTHER" id="PTHR30302:SF5">
    <property type="entry name" value="SLR1876 PROTEIN"/>
    <property type="match status" value="1"/>
</dbReference>
<protein>
    <submittedName>
        <fullName evidence="1">Hydrogenase maturation protease</fullName>
    </submittedName>
</protein>
<dbReference type="AlphaFoldDB" id="A0AAW9QJQ3"/>
<proteinExistence type="predicted"/>
<gene>
    <name evidence="1" type="ORF">V0288_08695</name>
</gene>
<dbReference type="NCBIfam" id="TIGR00072">
    <property type="entry name" value="hydrog_prot"/>
    <property type="match status" value="1"/>
</dbReference>
<evidence type="ECO:0000313" key="2">
    <source>
        <dbReference type="Proteomes" id="UP001328733"/>
    </source>
</evidence>
<dbReference type="RefSeq" id="WP_332864679.1">
    <property type="nucleotide sequence ID" value="NZ_JBAFSM010000013.1"/>
</dbReference>
<accession>A0AAW9QJQ3</accession>
<dbReference type="InterPro" id="IPR000671">
    <property type="entry name" value="Peptidase_A31"/>
</dbReference>
<reference evidence="1 2" key="1">
    <citation type="submission" date="2024-01" db="EMBL/GenBank/DDBJ databases">
        <title>Genomic insights into the taxonomy and metabolism of the cyanobacterium Pannus brasiliensis CCIBt3594.</title>
        <authorList>
            <person name="Machado M."/>
            <person name="Botero N.B."/>
            <person name="Andreote A.P.D."/>
            <person name="Feitosa A.M.T."/>
            <person name="Popin R."/>
            <person name="Sivonen K."/>
            <person name="Fiore M.F."/>
        </authorList>
    </citation>
    <scope>NUCLEOTIDE SEQUENCE [LARGE SCALE GENOMIC DNA]</scope>
    <source>
        <strain evidence="1 2">CCIBt3594</strain>
    </source>
</reference>
<comment type="caution">
    <text evidence="1">The sequence shown here is derived from an EMBL/GenBank/DDBJ whole genome shotgun (WGS) entry which is preliminary data.</text>
</comment>
<dbReference type="InterPro" id="IPR023430">
    <property type="entry name" value="Pept_HybD-like_dom_sf"/>
</dbReference>
<organism evidence="1 2">
    <name type="scientific">Pannus brasiliensis CCIBt3594</name>
    <dbReference type="NCBI Taxonomy" id="1427578"/>
    <lineage>
        <taxon>Bacteria</taxon>
        <taxon>Bacillati</taxon>
        <taxon>Cyanobacteriota</taxon>
        <taxon>Cyanophyceae</taxon>
        <taxon>Oscillatoriophycideae</taxon>
        <taxon>Chroococcales</taxon>
        <taxon>Microcystaceae</taxon>
        <taxon>Pannus</taxon>
    </lineage>
</organism>
<dbReference type="PANTHER" id="PTHR30302">
    <property type="entry name" value="HYDROGENASE 1 MATURATION PROTEASE"/>
    <property type="match status" value="1"/>
</dbReference>
<dbReference type="CDD" id="cd06066">
    <property type="entry name" value="H2MP_NAD-link-bidir"/>
    <property type="match status" value="1"/>
</dbReference>
<dbReference type="Gene3D" id="3.40.50.1450">
    <property type="entry name" value="HybD-like"/>
    <property type="match status" value="1"/>
</dbReference>
<keyword evidence="1" id="KW-0645">Protease</keyword>
<dbReference type="GO" id="GO:0004175">
    <property type="term" value="F:endopeptidase activity"/>
    <property type="evidence" value="ECO:0007669"/>
    <property type="project" value="TreeGrafter"/>
</dbReference>